<dbReference type="Pfam" id="PF20670">
    <property type="entry name" value="DUF6816"/>
    <property type="match status" value="1"/>
</dbReference>
<evidence type="ECO:0000259" key="2">
    <source>
        <dbReference type="Pfam" id="PF20670"/>
    </source>
</evidence>
<evidence type="ECO:0000313" key="4">
    <source>
        <dbReference type="Proteomes" id="UP001054902"/>
    </source>
</evidence>
<gene>
    <name evidence="3" type="ORF">CTEN210_02276</name>
</gene>
<organism evidence="3 4">
    <name type="scientific">Chaetoceros tenuissimus</name>
    <dbReference type="NCBI Taxonomy" id="426638"/>
    <lineage>
        <taxon>Eukaryota</taxon>
        <taxon>Sar</taxon>
        <taxon>Stramenopiles</taxon>
        <taxon>Ochrophyta</taxon>
        <taxon>Bacillariophyta</taxon>
        <taxon>Coscinodiscophyceae</taxon>
        <taxon>Chaetocerotophycidae</taxon>
        <taxon>Chaetocerotales</taxon>
        <taxon>Chaetocerotaceae</taxon>
        <taxon>Chaetoceros</taxon>
    </lineage>
</organism>
<keyword evidence="4" id="KW-1185">Reference proteome</keyword>
<protein>
    <recommendedName>
        <fullName evidence="2">DUF6816 domain-containing protein</fullName>
    </recommendedName>
</protein>
<evidence type="ECO:0000313" key="3">
    <source>
        <dbReference type="EMBL" id="GFH45802.1"/>
    </source>
</evidence>
<dbReference type="AlphaFoldDB" id="A0AAD3CGR7"/>
<reference evidence="3 4" key="1">
    <citation type="journal article" date="2021" name="Sci. Rep.">
        <title>The genome of the diatom Chaetoceros tenuissimus carries an ancient integrated fragment of an extant virus.</title>
        <authorList>
            <person name="Hongo Y."/>
            <person name="Kimura K."/>
            <person name="Takaki Y."/>
            <person name="Yoshida Y."/>
            <person name="Baba S."/>
            <person name="Kobayashi G."/>
            <person name="Nagasaki K."/>
            <person name="Hano T."/>
            <person name="Tomaru Y."/>
        </authorList>
    </citation>
    <scope>NUCLEOTIDE SEQUENCE [LARGE SCALE GENOMIC DNA]</scope>
    <source>
        <strain evidence="3 4">NIES-3715</strain>
    </source>
</reference>
<proteinExistence type="predicted"/>
<evidence type="ECO:0000256" key="1">
    <source>
        <dbReference type="SAM" id="SignalP"/>
    </source>
</evidence>
<sequence length="311" mass="34126">MSRLKGTTRKLLVSFFLSAVITSSNALSLHAAKLNRRNALAAGGSLLVSGAMPHSVSAKQQSIASRLDADILTMPPSSRANELNGIDNTYYPQWLAGTWDVTQTLKNTNTPLGLKFIGGPNGSLKIAQESFEEQQKQLNIPVHLQLRFVNTKFGVAEDRLFNTRQRLDNFAGRSVVSSVEYANVGGSNRSSVLALGGSENDPLQTTFVRYKGPAAQKTFLLSHGEEKIDSTSFAAYESLRSIFALTNQNTAPPVTTDSENIWYFELVNEDTIKARLRIASYLNAQSDSLYFEAKNKAVAFADYVLTMKKCI</sequence>
<feature type="signal peptide" evidence="1">
    <location>
        <begin position="1"/>
        <end position="26"/>
    </location>
</feature>
<keyword evidence="1" id="KW-0732">Signal</keyword>
<dbReference type="EMBL" id="BLLK01000022">
    <property type="protein sequence ID" value="GFH45802.1"/>
    <property type="molecule type" value="Genomic_DNA"/>
</dbReference>
<comment type="caution">
    <text evidence="3">The sequence shown here is derived from an EMBL/GenBank/DDBJ whole genome shotgun (WGS) entry which is preliminary data.</text>
</comment>
<dbReference type="Proteomes" id="UP001054902">
    <property type="component" value="Unassembled WGS sequence"/>
</dbReference>
<feature type="chain" id="PRO_5042001382" description="DUF6816 domain-containing protein" evidence="1">
    <location>
        <begin position="27"/>
        <end position="311"/>
    </location>
</feature>
<name>A0AAD3CGR7_9STRA</name>
<dbReference type="InterPro" id="IPR049213">
    <property type="entry name" value="DUF6816"/>
</dbReference>
<feature type="domain" description="DUF6816" evidence="2">
    <location>
        <begin position="87"/>
        <end position="309"/>
    </location>
</feature>
<accession>A0AAD3CGR7</accession>